<gene>
    <name evidence="2" type="ORF">GCM10010104_31280</name>
</gene>
<keyword evidence="3" id="KW-1185">Reference proteome</keyword>
<evidence type="ECO:0008006" key="4">
    <source>
        <dbReference type="Google" id="ProtNLM"/>
    </source>
</evidence>
<feature type="transmembrane region" description="Helical" evidence="1">
    <location>
        <begin position="213"/>
        <end position="230"/>
    </location>
</feature>
<keyword evidence="1" id="KW-0812">Transmembrane</keyword>
<feature type="transmembrane region" description="Helical" evidence="1">
    <location>
        <begin position="186"/>
        <end position="208"/>
    </location>
</feature>
<evidence type="ECO:0000256" key="1">
    <source>
        <dbReference type="SAM" id="Phobius"/>
    </source>
</evidence>
<evidence type="ECO:0000313" key="2">
    <source>
        <dbReference type="EMBL" id="GAA2234447.1"/>
    </source>
</evidence>
<evidence type="ECO:0000313" key="3">
    <source>
        <dbReference type="Proteomes" id="UP001501474"/>
    </source>
</evidence>
<name>A0ABN3DKP1_9ACTN</name>
<feature type="transmembrane region" description="Helical" evidence="1">
    <location>
        <begin position="309"/>
        <end position="327"/>
    </location>
</feature>
<feature type="transmembrane region" description="Helical" evidence="1">
    <location>
        <begin position="34"/>
        <end position="53"/>
    </location>
</feature>
<sequence>MTALDTLTTPAVPRRTSPSRGLVLAMLRLHRSALLFWLGLVVVAAGALLWAMGPGADAAWTEYTDTGCDLSHPNLGCDIPGPANSRYQTAVAVGIGLIRLLPLLTGAWAAGALIGRELENGTAQLAWTQSVGPLRWLAAKLAVPAVLLMAGTLTLTLLHRMLWSSDLAPLGVMSWRAWYDDGTFEINGTIAAAQALAALAIGVLVGLLLRRTLPALGVAVLAVVSLVYVLDEVRPHLWPVKTAVRGLEDGTAGSDSMIVETGALTASGARVPIPSCSGEPGCDARNGITHYYADYHPASHFWPLQLMETGLLLAVAALAAATAFVLLRRRTGAAV</sequence>
<organism evidence="2 3">
    <name type="scientific">Streptomyces indiaensis</name>
    <dbReference type="NCBI Taxonomy" id="284033"/>
    <lineage>
        <taxon>Bacteria</taxon>
        <taxon>Bacillati</taxon>
        <taxon>Actinomycetota</taxon>
        <taxon>Actinomycetes</taxon>
        <taxon>Kitasatosporales</taxon>
        <taxon>Streptomycetaceae</taxon>
        <taxon>Streptomyces</taxon>
    </lineage>
</organism>
<reference evidence="2 3" key="1">
    <citation type="journal article" date="2019" name="Int. J. Syst. Evol. Microbiol.">
        <title>The Global Catalogue of Microorganisms (GCM) 10K type strain sequencing project: providing services to taxonomists for standard genome sequencing and annotation.</title>
        <authorList>
            <consortium name="The Broad Institute Genomics Platform"/>
            <consortium name="The Broad Institute Genome Sequencing Center for Infectious Disease"/>
            <person name="Wu L."/>
            <person name="Ma J."/>
        </authorList>
    </citation>
    <scope>NUCLEOTIDE SEQUENCE [LARGE SCALE GENOMIC DNA]</scope>
    <source>
        <strain evidence="2 3">JCM 3053</strain>
    </source>
</reference>
<accession>A0ABN3DKP1</accession>
<protein>
    <recommendedName>
        <fullName evidence="4">ABC transporter permease</fullName>
    </recommendedName>
</protein>
<proteinExistence type="predicted"/>
<dbReference type="RefSeq" id="WP_234845538.1">
    <property type="nucleotide sequence ID" value="NZ_BAAART010000063.1"/>
</dbReference>
<dbReference type="EMBL" id="BAAART010000063">
    <property type="protein sequence ID" value="GAA2234447.1"/>
    <property type="molecule type" value="Genomic_DNA"/>
</dbReference>
<comment type="caution">
    <text evidence="2">The sequence shown here is derived from an EMBL/GenBank/DDBJ whole genome shotgun (WGS) entry which is preliminary data.</text>
</comment>
<feature type="transmembrane region" description="Helical" evidence="1">
    <location>
        <begin position="90"/>
        <end position="115"/>
    </location>
</feature>
<keyword evidence="1" id="KW-0472">Membrane</keyword>
<keyword evidence="1" id="KW-1133">Transmembrane helix</keyword>
<dbReference type="Proteomes" id="UP001501474">
    <property type="component" value="Unassembled WGS sequence"/>
</dbReference>
<feature type="transmembrane region" description="Helical" evidence="1">
    <location>
        <begin position="136"/>
        <end position="158"/>
    </location>
</feature>